<keyword evidence="3" id="KW-1185">Reference proteome</keyword>
<evidence type="ECO:0000256" key="1">
    <source>
        <dbReference type="SAM" id="Phobius"/>
    </source>
</evidence>
<dbReference type="KEGG" id="mme:Marme_0483"/>
<keyword evidence="1" id="KW-1133">Transmembrane helix</keyword>
<name>F2JZJ6_MARM1</name>
<dbReference type="eggNOG" id="ENOG50332TA">
    <property type="taxonomic scope" value="Bacteria"/>
</dbReference>
<evidence type="ECO:0008006" key="4">
    <source>
        <dbReference type="Google" id="ProtNLM"/>
    </source>
</evidence>
<gene>
    <name evidence="2" type="ordered locus">Marme_0483</name>
</gene>
<organism evidence="2 3">
    <name type="scientific">Marinomonas mediterranea (strain ATCC 700492 / JCM 21426 / NBRC 103028 / MMB-1)</name>
    <dbReference type="NCBI Taxonomy" id="717774"/>
    <lineage>
        <taxon>Bacteria</taxon>
        <taxon>Pseudomonadati</taxon>
        <taxon>Pseudomonadota</taxon>
        <taxon>Gammaproteobacteria</taxon>
        <taxon>Oceanospirillales</taxon>
        <taxon>Oceanospirillaceae</taxon>
        <taxon>Marinomonas</taxon>
    </lineage>
</organism>
<keyword evidence="1" id="KW-0812">Transmembrane</keyword>
<dbReference type="AlphaFoldDB" id="F2JZJ6"/>
<proteinExistence type="predicted"/>
<dbReference type="PATRIC" id="fig|717774.3.peg.497"/>
<feature type="transmembrane region" description="Helical" evidence="1">
    <location>
        <begin position="94"/>
        <end position="114"/>
    </location>
</feature>
<dbReference type="OrthoDB" id="5569385at2"/>
<dbReference type="InterPro" id="IPR046162">
    <property type="entry name" value="DUF6164"/>
</dbReference>
<dbReference type="Pfam" id="PF19661">
    <property type="entry name" value="DUF6164"/>
    <property type="match status" value="1"/>
</dbReference>
<dbReference type="RefSeq" id="WP_013659685.1">
    <property type="nucleotide sequence ID" value="NC_015276.1"/>
</dbReference>
<sequence>MAKLVFRLKNVPDDEVNEIRQLLDERDIPFYETSAGRWQISLAGIWVKDNQLAIKARQLIVEDQNMRALAAVPISKKDWIVGVLQHARHNPVEMIFTIAAIAMVLGLSLFPFFLAT</sequence>
<reference evidence="2 3" key="1">
    <citation type="journal article" date="2012" name="Stand. Genomic Sci.">
        <title>Complete genome sequence of the melanogenic marine bacterium Marinomonas mediterranea type strain (MMB-1(T)).</title>
        <authorList>
            <person name="Lucas-Elio P."/>
            <person name="Goodwin L."/>
            <person name="Woyke T."/>
            <person name="Pitluck S."/>
            <person name="Nolan M."/>
            <person name="Kyrpides N.C."/>
            <person name="Detter J.C."/>
            <person name="Copeland A."/>
            <person name="Teshima H."/>
            <person name="Bruce D."/>
            <person name="Detter C."/>
            <person name="Tapia R."/>
            <person name="Han S."/>
            <person name="Land M.L."/>
            <person name="Ivanova N."/>
            <person name="Mikhailova N."/>
            <person name="Johnston A.W."/>
            <person name="Sanchez-Amat A."/>
        </authorList>
    </citation>
    <scope>NUCLEOTIDE SEQUENCE [LARGE SCALE GENOMIC DNA]</scope>
    <source>
        <strain evidence="3">ATCC 700492 / JCM 21426 / NBRC 103028 / MMB-1</strain>
    </source>
</reference>
<dbReference type="EMBL" id="CP002583">
    <property type="protein sequence ID" value="ADZ89779.1"/>
    <property type="molecule type" value="Genomic_DNA"/>
</dbReference>
<evidence type="ECO:0000313" key="2">
    <source>
        <dbReference type="EMBL" id="ADZ89779.1"/>
    </source>
</evidence>
<dbReference type="Proteomes" id="UP000001062">
    <property type="component" value="Chromosome"/>
</dbReference>
<keyword evidence="1" id="KW-0472">Membrane</keyword>
<dbReference type="HOGENOM" id="CLU_135697_0_0_6"/>
<protein>
    <recommendedName>
        <fullName evidence="4">DUF2007 domain-containing protein</fullName>
    </recommendedName>
</protein>
<evidence type="ECO:0000313" key="3">
    <source>
        <dbReference type="Proteomes" id="UP000001062"/>
    </source>
</evidence>
<accession>F2JZJ6</accession>
<dbReference type="STRING" id="717774.Marme_0483"/>